<feature type="transmembrane region" description="Helical" evidence="6">
    <location>
        <begin position="98"/>
        <end position="119"/>
    </location>
</feature>
<dbReference type="AlphaFoldDB" id="A0AAN9U143"/>
<evidence type="ECO:0000313" key="9">
    <source>
        <dbReference type="Proteomes" id="UP001367676"/>
    </source>
</evidence>
<sequence length="260" mass="29473">MPSDKDILIDIDSMSGNSPLDFQEFPNSANSEVPNNANKQSTFPDEAAAPKHSIWTLEYFQKFFDVDTDIVVNRIVGSMIPKRGVNYLQHYIQSKPDLYGPFWICVTLVFTIAISGNIANYLQAAARQQSYHWKYDFHAVSASATTIFLYAWCVPIILWLLLKYQGSEHFHLSLLELMCVYGYSLSVYVPISILWVIQVNIIQWLLVLIGASLSGFVLMTSVSPAFGEKNFLLLVVFLGLHALLAIGFMWFFFHVPPMVD</sequence>
<evidence type="ECO:0000259" key="7">
    <source>
        <dbReference type="Pfam" id="PF04893"/>
    </source>
</evidence>
<proteinExistence type="inferred from homology"/>
<feature type="transmembrane region" description="Helical" evidence="6">
    <location>
        <begin position="231"/>
        <end position="253"/>
    </location>
</feature>
<reference evidence="8 9" key="1">
    <citation type="submission" date="2024-03" db="EMBL/GenBank/DDBJ databases">
        <title>Adaptation during the transition from Ophiocordyceps entomopathogen to insect associate is accompanied by gene loss and intensified selection.</title>
        <authorList>
            <person name="Ward C.M."/>
            <person name="Onetto C.A."/>
            <person name="Borneman A.R."/>
        </authorList>
    </citation>
    <scope>NUCLEOTIDE SEQUENCE [LARGE SCALE GENOMIC DNA]</scope>
    <source>
        <strain evidence="8">AWRI1</strain>
        <tissue evidence="8">Single Adult Female</tissue>
    </source>
</reference>
<gene>
    <name evidence="8" type="ORF">V9T40_009489</name>
</gene>
<accession>A0AAN9U143</accession>
<protein>
    <recommendedName>
        <fullName evidence="6">Protein YIPF</fullName>
    </recommendedName>
</protein>
<dbReference type="EMBL" id="JBBCAQ010000010">
    <property type="protein sequence ID" value="KAK7602048.1"/>
    <property type="molecule type" value="Genomic_DNA"/>
</dbReference>
<organism evidence="8 9">
    <name type="scientific">Parthenolecanium corni</name>
    <dbReference type="NCBI Taxonomy" id="536013"/>
    <lineage>
        <taxon>Eukaryota</taxon>
        <taxon>Metazoa</taxon>
        <taxon>Ecdysozoa</taxon>
        <taxon>Arthropoda</taxon>
        <taxon>Hexapoda</taxon>
        <taxon>Insecta</taxon>
        <taxon>Pterygota</taxon>
        <taxon>Neoptera</taxon>
        <taxon>Paraneoptera</taxon>
        <taxon>Hemiptera</taxon>
        <taxon>Sternorrhyncha</taxon>
        <taxon>Coccoidea</taxon>
        <taxon>Coccidae</taxon>
        <taxon>Parthenolecanium</taxon>
    </lineage>
</organism>
<comment type="caution">
    <text evidence="8">The sequence shown here is derived from an EMBL/GenBank/DDBJ whole genome shotgun (WGS) entry which is preliminary data.</text>
</comment>
<dbReference type="GO" id="GO:0031267">
    <property type="term" value="F:small GTPase binding"/>
    <property type="evidence" value="ECO:0007669"/>
    <property type="project" value="InterPro"/>
</dbReference>
<dbReference type="InterPro" id="IPR006977">
    <property type="entry name" value="Yip1_dom"/>
</dbReference>
<comment type="subcellular location">
    <subcellularLocation>
        <location evidence="6">Golgi apparatus membrane</location>
        <topology evidence="6">Multi-pass membrane protein</topology>
    </subcellularLocation>
    <subcellularLocation>
        <location evidence="1">Membrane</location>
        <topology evidence="1">Multi-pass membrane protein</topology>
    </subcellularLocation>
</comment>
<evidence type="ECO:0000256" key="1">
    <source>
        <dbReference type="ARBA" id="ARBA00004141"/>
    </source>
</evidence>
<dbReference type="Pfam" id="PF04893">
    <property type="entry name" value="Yip1"/>
    <property type="match status" value="1"/>
</dbReference>
<feature type="transmembrane region" description="Helical" evidence="6">
    <location>
        <begin position="139"/>
        <end position="162"/>
    </location>
</feature>
<evidence type="ECO:0000256" key="4">
    <source>
        <dbReference type="ARBA" id="ARBA00022989"/>
    </source>
</evidence>
<keyword evidence="5 6" id="KW-0472">Membrane</keyword>
<comment type="similarity">
    <text evidence="2 6">Belongs to the YIP1 family.</text>
</comment>
<evidence type="ECO:0000256" key="5">
    <source>
        <dbReference type="ARBA" id="ARBA00023136"/>
    </source>
</evidence>
<evidence type="ECO:0000256" key="2">
    <source>
        <dbReference type="ARBA" id="ARBA00010596"/>
    </source>
</evidence>
<dbReference type="GO" id="GO:0016192">
    <property type="term" value="P:vesicle-mediated transport"/>
    <property type="evidence" value="ECO:0007669"/>
    <property type="project" value="InterPro"/>
</dbReference>
<dbReference type="GO" id="GO:0000139">
    <property type="term" value="C:Golgi membrane"/>
    <property type="evidence" value="ECO:0007669"/>
    <property type="project" value="UniProtKB-SubCell"/>
</dbReference>
<dbReference type="InterPro" id="IPR039765">
    <property type="entry name" value="Yip5/YIPF1/YIPF2"/>
</dbReference>
<dbReference type="Proteomes" id="UP001367676">
    <property type="component" value="Unassembled WGS sequence"/>
</dbReference>
<feature type="transmembrane region" description="Helical" evidence="6">
    <location>
        <begin position="201"/>
        <end position="219"/>
    </location>
</feature>
<dbReference type="PANTHER" id="PTHR12822">
    <property type="entry name" value="PROTEIN YIPF"/>
    <property type="match status" value="1"/>
</dbReference>
<dbReference type="PANTHER" id="PTHR12822:SF2">
    <property type="entry name" value="PROTEIN YIPF"/>
    <property type="match status" value="1"/>
</dbReference>
<name>A0AAN9U143_9HEMI</name>
<evidence type="ECO:0000256" key="3">
    <source>
        <dbReference type="ARBA" id="ARBA00022692"/>
    </source>
</evidence>
<evidence type="ECO:0000256" key="6">
    <source>
        <dbReference type="RuleBase" id="RU361264"/>
    </source>
</evidence>
<keyword evidence="3 6" id="KW-0812">Transmembrane</keyword>
<feature type="transmembrane region" description="Helical" evidence="6">
    <location>
        <begin position="174"/>
        <end position="195"/>
    </location>
</feature>
<feature type="domain" description="Yip1" evidence="7">
    <location>
        <begin position="92"/>
        <end position="248"/>
    </location>
</feature>
<evidence type="ECO:0000313" key="8">
    <source>
        <dbReference type="EMBL" id="KAK7602048.1"/>
    </source>
</evidence>
<keyword evidence="4 6" id="KW-1133">Transmembrane helix</keyword>
<keyword evidence="9" id="KW-1185">Reference proteome</keyword>